<reference evidence="1 2" key="1">
    <citation type="submission" date="2013-07" db="EMBL/GenBank/DDBJ databases">
        <authorList>
            <person name="Stoco P.H."/>
            <person name="Wagner G."/>
            <person name="Gerber A."/>
            <person name="Zaha A."/>
            <person name="Thompson C."/>
            <person name="Bartholomeu D.C."/>
            <person name="Luckemeyer D.D."/>
            <person name="Bahia D."/>
            <person name="Loreto E."/>
            <person name="Prestes E.B."/>
            <person name="Lima F.M."/>
            <person name="Rodrigues-Luiz G."/>
            <person name="Vallejo G.A."/>
            <person name="Filho J.F."/>
            <person name="Monteiro K.M."/>
            <person name="Tyler K.M."/>
            <person name="de Almeida L.G."/>
            <person name="Ortiz M.F."/>
            <person name="Siervo M.A."/>
            <person name="de Moraes M.H."/>
            <person name="Cunha O.L."/>
            <person name="Mendonca-Neto R."/>
            <person name="Silva R."/>
            <person name="Teixeira S.M."/>
            <person name="Murta S.M."/>
            <person name="Sincero T.C."/>
            <person name="Mendes T.A."/>
            <person name="Urmenyi T.P."/>
            <person name="Silva V.G."/>
            <person name="da Rocha W.D."/>
            <person name="Andersson B."/>
            <person name="Romanha A.J."/>
            <person name="Steindel M."/>
            <person name="de Vasconcelos A.T."/>
            <person name="Grisard E.C."/>
        </authorList>
    </citation>
    <scope>NUCLEOTIDE SEQUENCE [LARGE SCALE GENOMIC DNA]</scope>
    <source>
        <strain evidence="1 2">SC58</strain>
    </source>
</reference>
<keyword evidence="2" id="KW-1185">Reference proteome</keyword>
<evidence type="ECO:0000313" key="2">
    <source>
        <dbReference type="Proteomes" id="UP000031737"/>
    </source>
</evidence>
<dbReference type="VEuPathDB" id="TriTrypDB:TRSC58_07212"/>
<sequence length="71" mass="8181">MEKKKEKKKKKRNKLCLREHTHSCLCIVRDACYYISILRFLFSLKLEGERGGNTTRSGVPHLLVASLCVCV</sequence>
<gene>
    <name evidence="1" type="ORF">TRSC58_07212</name>
</gene>
<accession>A0A061IVY1</accession>
<protein>
    <submittedName>
        <fullName evidence="1">Uncharacterized protein</fullName>
    </submittedName>
</protein>
<name>A0A061IVY1_TRYRA</name>
<organism evidence="1 2">
    <name type="scientific">Trypanosoma rangeli SC58</name>
    <dbReference type="NCBI Taxonomy" id="429131"/>
    <lineage>
        <taxon>Eukaryota</taxon>
        <taxon>Discoba</taxon>
        <taxon>Euglenozoa</taxon>
        <taxon>Kinetoplastea</taxon>
        <taxon>Metakinetoplastina</taxon>
        <taxon>Trypanosomatida</taxon>
        <taxon>Trypanosomatidae</taxon>
        <taxon>Trypanosoma</taxon>
        <taxon>Herpetosoma</taxon>
    </lineage>
</organism>
<dbReference type="Proteomes" id="UP000031737">
    <property type="component" value="Unassembled WGS sequence"/>
</dbReference>
<proteinExistence type="predicted"/>
<evidence type="ECO:0000313" key="1">
    <source>
        <dbReference type="EMBL" id="ESL05162.1"/>
    </source>
</evidence>
<dbReference type="EMBL" id="AUPL01007219">
    <property type="protein sequence ID" value="ESL05162.1"/>
    <property type="molecule type" value="Genomic_DNA"/>
</dbReference>
<dbReference type="AlphaFoldDB" id="A0A061IVY1"/>
<comment type="caution">
    <text evidence="1">The sequence shown here is derived from an EMBL/GenBank/DDBJ whole genome shotgun (WGS) entry which is preliminary data.</text>
</comment>